<organism evidence="3 4">
    <name type="scientific">Branchiostoma belcheri</name>
    <name type="common">Amphioxus</name>
    <dbReference type="NCBI Taxonomy" id="7741"/>
    <lineage>
        <taxon>Eukaryota</taxon>
        <taxon>Metazoa</taxon>
        <taxon>Chordata</taxon>
        <taxon>Cephalochordata</taxon>
        <taxon>Leptocardii</taxon>
        <taxon>Amphioxiformes</taxon>
        <taxon>Branchiostomatidae</taxon>
        <taxon>Branchiostoma</taxon>
    </lineage>
</organism>
<feature type="region of interest" description="Disordered" evidence="1">
    <location>
        <begin position="222"/>
        <end position="241"/>
    </location>
</feature>
<dbReference type="KEGG" id="bbel:109465675"/>
<keyword evidence="2" id="KW-0732">Signal</keyword>
<evidence type="ECO:0000313" key="4">
    <source>
        <dbReference type="RefSeq" id="XP_019618615.1"/>
    </source>
</evidence>
<sequence length="241" mass="25873">MRKRTRRLALPLLVVLAISVYLMGTGSRKGTPPDSGHRVIEESIAMPNIEIEEAFRSAADKNAPLYQYDKDTGKLELVANPRHTRDILSTEDALEPEAISDTAGHGEAEVTGEFQKEDVSLSDDVQRILRAAAAKDASPYHQQDRRAIAALAGNLLSNWDKFNATKLQQTIKLLGSMKNMAPDIMARSVAKEAEVSGAVEKSVVQQTIDGILGSVMKRQVGAAPAKGPAGGSAPGFGDEIK</sequence>
<dbReference type="RefSeq" id="XP_019618615.1">
    <property type="nucleotide sequence ID" value="XM_019763056.1"/>
</dbReference>
<feature type="non-terminal residue" evidence="4">
    <location>
        <position position="241"/>
    </location>
</feature>
<dbReference type="AlphaFoldDB" id="A0A6P4XPJ1"/>
<accession>A0A6P4XPJ1</accession>
<dbReference type="GeneID" id="109465675"/>
<proteinExistence type="predicted"/>
<evidence type="ECO:0000256" key="1">
    <source>
        <dbReference type="SAM" id="MobiDB-lite"/>
    </source>
</evidence>
<keyword evidence="3" id="KW-1185">Reference proteome</keyword>
<feature type="signal peptide" evidence="2">
    <location>
        <begin position="1"/>
        <end position="27"/>
    </location>
</feature>
<evidence type="ECO:0000313" key="3">
    <source>
        <dbReference type="Proteomes" id="UP000515135"/>
    </source>
</evidence>
<reference evidence="4" key="1">
    <citation type="submission" date="2025-08" db="UniProtKB">
        <authorList>
            <consortium name="RefSeq"/>
        </authorList>
    </citation>
    <scope>IDENTIFICATION</scope>
    <source>
        <tissue evidence="4">Gonad</tissue>
    </source>
</reference>
<name>A0A6P4XPJ1_BRABE</name>
<dbReference type="OrthoDB" id="10619112at2759"/>
<feature type="chain" id="PRO_5027551218" evidence="2">
    <location>
        <begin position="28"/>
        <end position="241"/>
    </location>
</feature>
<protein>
    <submittedName>
        <fullName evidence="4">Uncharacterized protein LOC109465675</fullName>
    </submittedName>
</protein>
<evidence type="ECO:0000256" key="2">
    <source>
        <dbReference type="SAM" id="SignalP"/>
    </source>
</evidence>
<gene>
    <name evidence="4" type="primary">LOC109465675</name>
</gene>
<dbReference type="Proteomes" id="UP000515135">
    <property type="component" value="Unplaced"/>
</dbReference>